<protein>
    <recommendedName>
        <fullName evidence="6">SWIM-type domain-containing protein</fullName>
    </recommendedName>
</protein>
<dbReference type="EMBL" id="CM010636">
    <property type="protein sequence ID" value="RID46194.1"/>
    <property type="molecule type" value="Genomic_DNA"/>
</dbReference>
<evidence type="ECO:0000256" key="3">
    <source>
        <dbReference type="ARBA" id="ARBA00022833"/>
    </source>
</evidence>
<feature type="region of interest" description="Disordered" evidence="5">
    <location>
        <begin position="1"/>
        <end position="42"/>
    </location>
</feature>
<reference evidence="7 8" key="1">
    <citation type="submission" date="2018-06" db="EMBL/GenBank/DDBJ databases">
        <title>WGS assembly of Brassica rapa FPsc.</title>
        <authorList>
            <person name="Bowman J."/>
            <person name="Kohchi T."/>
            <person name="Yamato K."/>
            <person name="Jenkins J."/>
            <person name="Shu S."/>
            <person name="Ishizaki K."/>
            <person name="Yamaoka S."/>
            <person name="Nishihama R."/>
            <person name="Nakamura Y."/>
            <person name="Berger F."/>
            <person name="Adam C."/>
            <person name="Aki S."/>
            <person name="Althoff F."/>
            <person name="Araki T."/>
            <person name="Arteaga-Vazquez M."/>
            <person name="Balasubrmanian S."/>
            <person name="Bauer D."/>
            <person name="Boehm C."/>
            <person name="Briginshaw L."/>
            <person name="Caballero-Perez J."/>
            <person name="Catarino B."/>
            <person name="Chen F."/>
            <person name="Chiyoda S."/>
            <person name="Chovatia M."/>
            <person name="Davies K."/>
            <person name="Delmans M."/>
            <person name="Demura T."/>
            <person name="Dierschke T."/>
            <person name="Dolan L."/>
            <person name="Dorantes-Acosta A."/>
            <person name="Eklund D."/>
            <person name="Florent S."/>
            <person name="Flores-Sandoval E."/>
            <person name="Fujiyama A."/>
            <person name="Fukuzawa H."/>
            <person name="Galik B."/>
            <person name="Grimanelli D."/>
            <person name="Grimwood J."/>
            <person name="Grossniklaus U."/>
            <person name="Hamada T."/>
            <person name="Haseloff J."/>
            <person name="Hetherington A."/>
            <person name="Higo A."/>
            <person name="Hirakawa Y."/>
            <person name="Hundley H."/>
            <person name="Ikeda Y."/>
            <person name="Inoue K."/>
            <person name="Inoue S."/>
            <person name="Ishida S."/>
            <person name="Jia Q."/>
            <person name="Kakita M."/>
            <person name="Kanazawa T."/>
            <person name="Kawai Y."/>
            <person name="Kawashima T."/>
            <person name="Kennedy M."/>
            <person name="Kinose K."/>
            <person name="Kinoshita T."/>
            <person name="Kohara Y."/>
            <person name="Koide E."/>
            <person name="Komatsu K."/>
            <person name="Kopischke S."/>
            <person name="Kubo M."/>
            <person name="Kyozuka J."/>
            <person name="Lagercrantz U."/>
            <person name="Lin S."/>
            <person name="Lindquist E."/>
            <person name="Lipzen A."/>
            <person name="Lu C."/>
            <person name="Luna E."/>
            <person name="Martienssen R."/>
            <person name="Minamino N."/>
            <person name="Mizutani M."/>
            <person name="Mizutani M."/>
            <person name="Mochizuki N."/>
            <person name="Monte I."/>
            <person name="Mosher R."/>
            <person name="Nagasaki H."/>
            <person name="Nakagami H."/>
            <person name="Naramoto S."/>
            <person name="Nishitani K."/>
            <person name="Ohtani M."/>
            <person name="Okamoto T."/>
            <person name="Okumura M."/>
            <person name="Phillips J."/>
            <person name="Pollak B."/>
            <person name="Reinders A."/>
            <person name="Roevekamp M."/>
            <person name="Sano R."/>
            <person name="Sawa S."/>
            <person name="Schmid M."/>
            <person name="Shirakawa M."/>
            <person name="Solano R."/>
            <person name="Spunde A."/>
            <person name="Suetsugu N."/>
            <person name="Sugano S."/>
            <person name="Sugiyama A."/>
            <person name="Sun R."/>
            <person name="Suzuki Y."/>
            <person name="Takenaka M."/>
            <person name="Takezawa D."/>
            <person name="Tomogane H."/>
            <person name="Tsuzuki M."/>
            <person name="Ueda T."/>
            <person name="Umeda M."/>
            <person name="Ward J."/>
            <person name="Watanabe Y."/>
            <person name="Yazaki K."/>
            <person name="Yokoyama R."/>
            <person name="Yoshitake Y."/>
            <person name="Yotsui I."/>
            <person name="Zachgo S."/>
            <person name="Schmutz J."/>
        </authorList>
    </citation>
    <scope>NUCLEOTIDE SEQUENCE [LARGE SCALE GENOMIC DNA]</scope>
    <source>
        <strain evidence="8">cv. B-3</strain>
    </source>
</reference>
<evidence type="ECO:0000256" key="2">
    <source>
        <dbReference type="ARBA" id="ARBA00022771"/>
    </source>
</evidence>
<evidence type="ECO:0000313" key="8">
    <source>
        <dbReference type="Proteomes" id="UP000264353"/>
    </source>
</evidence>
<evidence type="ECO:0000256" key="5">
    <source>
        <dbReference type="SAM" id="MobiDB-lite"/>
    </source>
</evidence>
<evidence type="ECO:0000313" key="7">
    <source>
        <dbReference type="EMBL" id="RID46194.1"/>
    </source>
</evidence>
<dbReference type="Proteomes" id="UP000264353">
    <property type="component" value="Chromosome A9"/>
</dbReference>
<dbReference type="PANTHER" id="PTHR31973">
    <property type="entry name" value="POLYPROTEIN, PUTATIVE-RELATED"/>
    <property type="match status" value="1"/>
</dbReference>
<dbReference type="InterPro" id="IPR007527">
    <property type="entry name" value="Znf_SWIM"/>
</dbReference>
<proteinExistence type="predicted"/>
<dbReference type="Pfam" id="PF03108">
    <property type="entry name" value="DBD_Tnp_Mut"/>
    <property type="match status" value="1"/>
</dbReference>
<gene>
    <name evidence="7" type="ORF">BRARA_I02874</name>
</gene>
<evidence type="ECO:0000259" key="6">
    <source>
        <dbReference type="PROSITE" id="PS50966"/>
    </source>
</evidence>
<organism evidence="7 8">
    <name type="scientific">Brassica campestris</name>
    <name type="common">Field mustard</name>
    <dbReference type="NCBI Taxonomy" id="3711"/>
    <lineage>
        <taxon>Eukaryota</taxon>
        <taxon>Viridiplantae</taxon>
        <taxon>Streptophyta</taxon>
        <taxon>Embryophyta</taxon>
        <taxon>Tracheophyta</taxon>
        <taxon>Spermatophyta</taxon>
        <taxon>Magnoliopsida</taxon>
        <taxon>eudicotyledons</taxon>
        <taxon>Gunneridae</taxon>
        <taxon>Pentapetalae</taxon>
        <taxon>rosids</taxon>
        <taxon>malvids</taxon>
        <taxon>Brassicales</taxon>
        <taxon>Brassicaceae</taxon>
        <taxon>Brassiceae</taxon>
        <taxon>Brassica</taxon>
    </lineage>
</organism>
<dbReference type="PROSITE" id="PS50966">
    <property type="entry name" value="ZF_SWIM"/>
    <property type="match status" value="1"/>
</dbReference>
<dbReference type="InterPro" id="IPR018289">
    <property type="entry name" value="MULE_transposase_dom"/>
</dbReference>
<dbReference type="Pfam" id="PF10551">
    <property type="entry name" value="MULE"/>
    <property type="match status" value="1"/>
</dbReference>
<accession>A0A397Y3E2</accession>
<sequence length="657" mass="74105">MKNSGGRSSAKSDSGDDKPTWMGTNTYNPWTGGESSVDRMPRVSTRKLEDVDDEEFDIPPLFDDTSYAAAEIPDMDLEEGDGRIHVGKVFGNKEDCQISLAIYAIRNQFRFKQTRTKVDSFVVECPDPRCDWRVTAHEIRGTGYYEIRKAQLDHSCPIDFRQGYKSKATARVIAAVYKSKFGDPGKGPVPSELQKLVLEDLRVTASYMKCYRAKEKAVIDIHGSEESSYLKLPEYLHMLKLANPGTVADIETEVDEDGDERFLYLFLAFGASIQGFKKLRLVLVVDGTHLGGKYKGVLLTASGQDANFQIFPLAYAIVDSEDEEAWTWFLMKLERILGDSPRLAIISDRAACIASAVKRVYPSANHGYCIVHLARNVNSRYSSKNLAKMVTSTAMAYRIGDYRDLLSKVRSQRSECGVYLSKIGVAHWSRANFPGDRYNIMTSNIAEQLNHALVEGRTSPIMELVIFIQRMMTRWFSARRKKAENHRGTVSVEVDKVMTNNMATMKGSKVNSSTEWSCEIIGKYGRKERVHLATKQCSCKYFDKIKIPCGHAMIAADSLGVRYETLVDHYYKTSTWRETYAGVISPEGDPRDVDIPEDVKKMVLMPPVTKRQPGRRRKNRIPSIGEYPVTKKTKLVPNKCGRCRIEGHNRSSCTNPI</sequence>
<dbReference type="PANTHER" id="PTHR31973:SF187">
    <property type="entry name" value="MUTATOR TRANSPOSASE MUDRA PROTEIN"/>
    <property type="match status" value="1"/>
</dbReference>
<keyword evidence="3" id="KW-0862">Zinc</keyword>
<dbReference type="Pfam" id="PF04434">
    <property type="entry name" value="SWIM"/>
    <property type="match status" value="1"/>
</dbReference>
<feature type="compositionally biased region" description="Polar residues" evidence="5">
    <location>
        <begin position="1"/>
        <end position="12"/>
    </location>
</feature>
<dbReference type="SMART" id="SM00575">
    <property type="entry name" value="ZnF_PMZ"/>
    <property type="match status" value="1"/>
</dbReference>
<name>A0A397Y3E2_BRACM</name>
<feature type="domain" description="SWIM-type" evidence="6">
    <location>
        <begin position="528"/>
        <end position="560"/>
    </location>
</feature>
<keyword evidence="2 4" id="KW-0863">Zinc-finger</keyword>
<dbReference type="InterPro" id="IPR004332">
    <property type="entry name" value="Transposase_MuDR"/>
</dbReference>
<dbReference type="GO" id="GO:0008270">
    <property type="term" value="F:zinc ion binding"/>
    <property type="evidence" value="ECO:0007669"/>
    <property type="project" value="UniProtKB-KW"/>
</dbReference>
<dbReference type="AlphaFoldDB" id="A0A397Y3E2"/>
<keyword evidence="1" id="KW-0479">Metal-binding</keyword>
<evidence type="ECO:0000256" key="1">
    <source>
        <dbReference type="ARBA" id="ARBA00022723"/>
    </source>
</evidence>
<dbReference type="InterPro" id="IPR006564">
    <property type="entry name" value="Znf_PMZ"/>
</dbReference>
<evidence type="ECO:0000256" key="4">
    <source>
        <dbReference type="PROSITE-ProRule" id="PRU00325"/>
    </source>
</evidence>